<keyword evidence="1" id="KW-0132">Cell division</keyword>
<accession>A0A6I9NWM2</accession>
<protein>
    <submittedName>
        <fullName evidence="6">Anaphase-promoting complex subunit 5-like</fullName>
    </submittedName>
</protein>
<dbReference type="GO" id="GO:0070979">
    <property type="term" value="P:protein K11-linked ubiquitination"/>
    <property type="evidence" value="ECO:0007669"/>
    <property type="project" value="TreeGrafter"/>
</dbReference>
<reference evidence="6" key="1">
    <citation type="submission" date="2025-08" db="UniProtKB">
        <authorList>
            <consortium name="RefSeq"/>
        </authorList>
    </citation>
    <scope>IDENTIFICATION</scope>
    <source>
        <tissue evidence="6">Muscle</tissue>
    </source>
</reference>
<dbReference type="GeneID" id="104956551"/>
<dbReference type="UniPathway" id="UPA00143"/>
<dbReference type="GO" id="GO:0005680">
    <property type="term" value="C:anaphase-promoting complex"/>
    <property type="evidence" value="ECO:0007669"/>
    <property type="project" value="InterPro"/>
</dbReference>
<dbReference type="InterPro" id="IPR037679">
    <property type="entry name" value="Apc5"/>
</dbReference>
<keyword evidence="2" id="KW-0498">Mitosis</keyword>
<evidence type="ECO:0000256" key="3">
    <source>
        <dbReference type="ARBA" id="ARBA00022786"/>
    </source>
</evidence>
<dbReference type="GO" id="GO:0031145">
    <property type="term" value="P:anaphase-promoting complex-dependent catabolic process"/>
    <property type="evidence" value="ECO:0007669"/>
    <property type="project" value="TreeGrafter"/>
</dbReference>
<keyword evidence="3" id="KW-0833">Ubl conjugation pathway</keyword>
<evidence type="ECO:0000256" key="4">
    <source>
        <dbReference type="ARBA" id="ARBA00023306"/>
    </source>
</evidence>
<dbReference type="PANTHER" id="PTHR12830">
    <property type="entry name" value="ANAPHASE-PROMOTING COMPLEX SUBUNIT 5"/>
    <property type="match status" value="1"/>
</dbReference>
<dbReference type="Proteomes" id="UP000504611">
    <property type="component" value="Unplaced"/>
</dbReference>
<keyword evidence="4" id="KW-0131">Cell cycle</keyword>
<evidence type="ECO:0000256" key="1">
    <source>
        <dbReference type="ARBA" id="ARBA00022618"/>
    </source>
</evidence>
<dbReference type="PANTHER" id="PTHR12830:SF9">
    <property type="entry name" value="ANAPHASE-PROMOTING COMPLEX SUBUNIT 5"/>
    <property type="match status" value="1"/>
</dbReference>
<sequence>MSWKIIIQDDKLWMLCDLKIQFDRHMNEGKYHLAEPLVTAISALNKTEGLYRKAKVLKALNRSTEAYSVLQRLQVHCERTKCTEVVIRVMLSTAELHWESCGFSTALPLLLQALALARQHHLQSLASETILHLAFTQLMLGVPEHALSVLHEAIEPVLAHGSVMDKGRALLLTARCQMAVAGFKPNGQGQADLPLAGLAVDTLNEAAGYFSKLNCKERLRDVHYLQALLHRSLGQTSHCHKSAMLFRLLDQELQSPAPPVSMRL</sequence>
<dbReference type="SUPFAM" id="SSF48452">
    <property type="entry name" value="TPR-like"/>
    <property type="match status" value="1"/>
</dbReference>
<dbReference type="KEGG" id="ncc:104956551"/>
<dbReference type="OrthoDB" id="2504561at2759"/>
<dbReference type="GO" id="GO:0045842">
    <property type="term" value="P:positive regulation of mitotic metaphase/anaphase transition"/>
    <property type="evidence" value="ECO:0007669"/>
    <property type="project" value="TreeGrafter"/>
</dbReference>
<evidence type="ECO:0000313" key="5">
    <source>
        <dbReference type="Proteomes" id="UP000504611"/>
    </source>
</evidence>
<organism evidence="5 6">
    <name type="scientific">Notothenia coriiceps</name>
    <name type="common">black rockcod</name>
    <dbReference type="NCBI Taxonomy" id="8208"/>
    <lineage>
        <taxon>Eukaryota</taxon>
        <taxon>Metazoa</taxon>
        <taxon>Chordata</taxon>
        <taxon>Craniata</taxon>
        <taxon>Vertebrata</taxon>
        <taxon>Euteleostomi</taxon>
        <taxon>Actinopterygii</taxon>
        <taxon>Neopterygii</taxon>
        <taxon>Teleostei</taxon>
        <taxon>Neoteleostei</taxon>
        <taxon>Acanthomorphata</taxon>
        <taxon>Eupercaria</taxon>
        <taxon>Perciformes</taxon>
        <taxon>Notothenioidei</taxon>
        <taxon>Nototheniidae</taxon>
        <taxon>Notothenia</taxon>
    </lineage>
</organism>
<dbReference type="RefSeq" id="XP_010782349.1">
    <property type="nucleotide sequence ID" value="XM_010784047.1"/>
</dbReference>
<dbReference type="AlphaFoldDB" id="A0A6I9NWM2"/>
<gene>
    <name evidence="6" type="primary">LOC104956551</name>
</gene>
<name>A0A6I9NWM2_9TELE</name>
<dbReference type="InterPro" id="IPR011990">
    <property type="entry name" value="TPR-like_helical_dom_sf"/>
</dbReference>
<keyword evidence="5" id="KW-1185">Reference proteome</keyword>
<evidence type="ECO:0000313" key="6">
    <source>
        <dbReference type="RefSeq" id="XP_010782349.1"/>
    </source>
</evidence>
<evidence type="ECO:0000256" key="2">
    <source>
        <dbReference type="ARBA" id="ARBA00022776"/>
    </source>
</evidence>
<dbReference type="GO" id="GO:0051301">
    <property type="term" value="P:cell division"/>
    <property type="evidence" value="ECO:0007669"/>
    <property type="project" value="UniProtKB-KW"/>
</dbReference>
<proteinExistence type="predicted"/>